<dbReference type="PANTHER" id="PTHR10342:SF274">
    <property type="entry name" value="ARYLSULFATASE B"/>
    <property type="match status" value="1"/>
</dbReference>
<evidence type="ECO:0000256" key="2">
    <source>
        <dbReference type="ARBA" id="ARBA00008779"/>
    </source>
</evidence>
<sequence>MVLDMYCSHILLSVLVLIISPSFAVSESGYGGWPAMRKKPSQSKAGNGKTKKNPPNIVFILVDDLGFNDVGYHGEGGSVLQTPTIDRLAMKGVRLENYYVQPSCTPTRSQLMTGRYQIHTGMQHDNILHTSPHCLPPHEYTLAQALKSAGYSTHAVGKWHLGFCRQECLPTKRGFDSYLGIVLGTSNHFSYKKRAGRALYHNEAPVSSDIKKYSTLLYTERAEEVIRYHAGSSKPPLFLFVSYQSVHTPLQVPAEYEAQYSDKIPDTKRLKYAAMLSVVDEGVLNITRALRSNGLWKNTLLIFSTDNGGRPRAGGINWPLRGEKSSLWEGGVRGVGFIAGPVLPKSVRGTINTGLCHVSDWFPTLVRGVAKKRLNNIMPLDGVNVWRSISQGKPSPRKELLHNIDPLQSPAEWTETDERLWGRLDGLVFNATIRAAIRVGNWKLITGHAGPSKWTPPPESTTDVYRFVEEVSTRTCVRLFNVQTDPSEHYNMAASQPDVVGRLLARLAQFQASSVPAIDHSVKVTSTNFFNQTSKRQTVMPMPLVQLTGTWTTWMEDSPVH</sequence>
<dbReference type="EnsemblMetazoa" id="XM_038206075.1">
    <property type="protein sequence ID" value="XP_038062003.1"/>
    <property type="gene ID" value="LOC119732517"/>
</dbReference>
<dbReference type="PROSITE" id="PS00149">
    <property type="entry name" value="SULFATASE_2"/>
    <property type="match status" value="1"/>
</dbReference>
<keyword evidence="4" id="KW-0378">Hydrolase</keyword>
<keyword evidence="5" id="KW-0106">Calcium</keyword>
<keyword evidence="6" id="KW-0325">Glycoprotein</keyword>
<evidence type="ECO:0000256" key="8">
    <source>
        <dbReference type="SAM" id="SignalP"/>
    </source>
</evidence>
<evidence type="ECO:0000256" key="5">
    <source>
        <dbReference type="ARBA" id="ARBA00022837"/>
    </source>
</evidence>
<dbReference type="InterPro" id="IPR017850">
    <property type="entry name" value="Alkaline_phosphatase_core_sf"/>
</dbReference>
<dbReference type="Proteomes" id="UP000887568">
    <property type="component" value="Unplaced"/>
</dbReference>
<dbReference type="SUPFAM" id="SSF53649">
    <property type="entry name" value="Alkaline phosphatase-like"/>
    <property type="match status" value="1"/>
</dbReference>
<protein>
    <recommendedName>
        <fullName evidence="9">Sulfatase N-terminal domain-containing protein</fullName>
    </recommendedName>
</protein>
<dbReference type="AlphaFoldDB" id="A0A914AE37"/>
<proteinExistence type="inferred from homology"/>
<dbReference type="InterPro" id="IPR024607">
    <property type="entry name" value="Sulfatase_CS"/>
</dbReference>
<evidence type="ECO:0000259" key="9">
    <source>
        <dbReference type="Pfam" id="PF00884"/>
    </source>
</evidence>
<dbReference type="GO" id="GO:0046872">
    <property type="term" value="F:metal ion binding"/>
    <property type="evidence" value="ECO:0007669"/>
    <property type="project" value="UniProtKB-KW"/>
</dbReference>
<evidence type="ECO:0000313" key="11">
    <source>
        <dbReference type="Proteomes" id="UP000887568"/>
    </source>
</evidence>
<evidence type="ECO:0000256" key="7">
    <source>
        <dbReference type="SAM" id="MobiDB-lite"/>
    </source>
</evidence>
<feature type="region of interest" description="Disordered" evidence="7">
    <location>
        <begin position="30"/>
        <end position="51"/>
    </location>
</feature>
<dbReference type="CDD" id="cd16029">
    <property type="entry name" value="4-S"/>
    <property type="match status" value="1"/>
</dbReference>
<name>A0A914AE37_PATMI</name>
<keyword evidence="8" id="KW-0732">Signal</keyword>
<dbReference type="OMA" id="TGMQHDN"/>
<comment type="cofactor">
    <cofactor evidence="1">
        <name>Ca(2+)</name>
        <dbReference type="ChEBI" id="CHEBI:29108"/>
    </cofactor>
</comment>
<evidence type="ECO:0000256" key="3">
    <source>
        <dbReference type="ARBA" id="ARBA00022723"/>
    </source>
</evidence>
<dbReference type="GO" id="GO:0008484">
    <property type="term" value="F:sulfuric ester hydrolase activity"/>
    <property type="evidence" value="ECO:0007669"/>
    <property type="project" value="InterPro"/>
</dbReference>
<dbReference type="PANTHER" id="PTHR10342">
    <property type="entry name" value="ARYLSULFATASE"/>
    <property type="match status" value="1"/>
</dbReference>
<dbReference type="InterPro" id="IPR047115">
    <property type="entry name" value="ARSB"/>
</dbReference>
<keyword evidence="11" id="KW-1185">Reference proteome</keyword>
<evidence type="ECO:0000256" key="6">
    <source>
        <dbReference type="ARBA" id="ARBA00023180"/>
    </source>
</evidence>
<dbReference type="RefSeq" id="XP_038062003.1">
    <property type="nucleotide sequence ID" value="XM_038206075.1"/>
</dbReference>
<comment type="similarity">
    <text evidence="2">Belongs to the sulfatase family.</text>
</comment>
<evidence type="ECO:0000256" key="4">
    <source>
        <dbReference type="ARBA" id="ARBA00022801"/>
    </source>
</evidence>
<accession>A0A914AE37</accession>
<dbReference type="InterPro" id="IPR000917">
    <property type="entry name" value="Sulfatase_N"/>
</dbReference>
<dbReference type="Gene3D" id="3.40.720.10">
    <property type="entry name" value="Alkaline Phosphatase, subunit A"/>
    <property type="match status" value="1"/>
</dbReference>
<evidence type="ECO:0000313" key="10">
    <source>
        <dbReference type="EnsemblMetazoa" id="XP_038062003.1"/>
    </source>
</evidence>
<dbReference type="GeneID" id="119732517"/>
<dbReference type="Gene3D" id="3.30.1120.10">
    <property type="match status" value="1"/>
</dbReference>
<reference evidence="10" key="1">
    <citation type="submission" date="2022-11" db="UniProtKB">
        <authorList>
            <consortium name="EnsemblMetazoa"/>
        </authorList>
    </citation>
    <scope>IDENTIFICATION</scope>
</reference>
<feature type="signal peptide" evidence="8">
    <location>
        <begin position="1"/>
        <end position="24"/>
    </location>
</feature>
<feature type="chain" id="PRO_5038070285" description="Sulfatase N-terminal domain-containing protein" evidence="8">
    <location>
        <begin position="25"/>
        <end position="561"/>
    </location>
</feature>
<dbReference type="OrthoDB" id="10042016at2759"/>
<keyword evidence="3" id="KW-0479">Metal-binding</keyword>
<evidence type="ECO:0000256" key="1">
    <source>
        <dbReference type="ARBA" id="ARBA00001913"/>
    </source>
</evidence>
<feature type="domain" description="Sulfatase N-terminal" evidence="9">
    <location>
        <begin position="55"/>
        <end position="366"/>
    </location>
</feature>
<organism evidence="10 11">
    <name type="scientific">Patiria miniata</name>
    <name type="common">Bat star</name>
    <name type="synonym">Asterina miniata</name>
    <dbReference type="NCBI Taxonomy" id="46514"/>
    <lineage>
        <taxon>Eukaryota</taxon>
        <taxon>Metazoa</taxon>
        <taxon>Echinodermata</taxon>
        <taxon>Eleutherozoa</taxon>
        <taxon>Asterozoa</taxon>
        <taxon>Asteroidea</taxon>
        <taxon>Valvatacea</taxon>
        <taxon>Valvatida</taxon>
        <taxon>Asterinidae</taxon>
        <taxon>Patiria</taxon>
    </lineage>
</organism>
<dbReference type="Pfam" id="PF00884">
    <property type="entry name" value="Sulfatase"/>
    <property type="match status" value="1"/>
</dbReference>
<dbReference type="PROSITE" id="PS00523">
    <property type="entry name" value="SULFATASE_1"/>
    <property type="match status" value="1"/>
</dbReference>